<dbReference type="Pfam" id="PF13472">
    <property type="entry name" value="Lipase_GDSL_2"/>
    <property type="match status" value="1"/>
</dbReference>
<dbReference type="Gene3D" id="3.40.50.1110">
    <property type="entry name" value="SGNH hydrolase"/>
    <property type="match status" value="1"/>
</dbReference>
<name>A0ABY4TRZ9_9FIRM</name>
<proteinExistence type="predicted"/>
<evidence type="ECO:0000313" key="3">
    <source>
        <dbReference type="Proteomes" id="UP001056218"/>
    </source>
</evidence>
<feature type="domain" description="SGNH hydrolase-type esterase" evidence="1">
    <location>
        <begin position="5"/>
        <end position="168"/>
    </location>
</feature>
<protein>
    <submittedName>
        <fullName evidence="2">SGNH/GDSL hydrolase family protein</fullName>
    </submittedName>
</protein>
<keyword evidence="3" id="KW-1185">Reference proteome</keyword>
<accession>A0ABY4TRZ9</accession>
<sequence length="182" mass="20821">MKFCALGDSIFEGFLVGGKSLIYYLAGKGYDIDNYGVNGLTTDELILSLDNLIPYDVNLVCIGLNDFYNGKSLDHVLNNIFKIVEKLKENKGKIFIMSPYPTSFLNLDEAYKSFINFTSVNKKIEDFDRILKESQGDYKLVSFYDYAKSNYIEEDLIDGIHPNTKLHKELADYLEEKLNGYL</sequence>
<dbReference type="InterPro" id="IPR036514">
    <property type="entry name" value="SGNH_hydro_sf"/>
</dbReference>
<dbReference type="RefSeq" id="WP_250341893.1">
    <property type="nucleotide sequence ID" value="NZ_CP097885.1"/>
</dbReference>
<keyword evidence="2" id="KW-0378">Hydrolase</keyword>
<evidence type="ECO:0000313" key="2">
    <source>
        <dbReference type="EMBL" id="URN41176.1"/>
    </source>
</evidence>
<dbReference type="SUPFAM" id="SSF52266">
    <property type="entry name" value="SGNH hydrolase"/>
    <property type="match status" value="1"/>
</dbReference>
<evidence type="ECO:0000259" key="1">
    <source>
        <dbReference type="Pfam" id="PF13472"/>
    </source>
</evidence>
<dbReference type="CDD" id="cd00229">
    <property type="entry name" value="SGNH_hydrolase"/>
    <property type="match status" value="1"/>
</dbReference>
<dbReference type="GO" id="GO:0016787">
    <property type="term" value="F:hydrolase activity"/>
    <property type="evidence" value="ECO:0007669"/>
    <property type="project" value="UniProtKB-KW"/>
</dbReference>
<dbReference type="EMBL" id="CP097885">
    <property type="protein sequence ID" value="URN41176.1"/>
    <property type="molecule type" value="Genomic_DNA"/>
</dbReference>
<reference evidence="2 3" key="1">
    <citation type="submission" date="2022-05" db="EMBL/GenBank/DDBJ databases">
        <title>Identification of Peptoniphilus vaginalis-like Bacteria, Peptoniphilus septimus sp. nov. from Blood Cultures in a Cervical Cancer Patient receiving Chemotherapy: Case and Implications.</title>
        <authorList>
            <person name="Zhan X.-Y."/>
        </authorList>
    </citation>
    <scope>NUCLEOTIDE SEQUENCE [LARGE SCALE GENOMIC DNA]</scope>
    <source>
        <strain evidence="2 3">SAHP1</strain>
    </source>
</reference>
<dbReference type="Proteomes" id="UP001056218">
    <property type="component" value="Chromosome"/>
</dbReference>
<gene>
    <name evidence="2" type="ORF">M9426_07920</name>
</gene>
<organism evidence="2 3">
    <name type="scientific">Peptoniphilus genitalis</name>
    <dbReference type="NCBI Taxonomy" id="3036303"/>
    <lineage>
        <taxon>Bacteria</taxon>
        <taxon>Bacillati</taxon>
        <taxon>Bacillota</taxon>
        <taxon>Tissierellia</taxon>
        <taxon>Tissierellales</taxon>
        <taxon>Peptoniphilaceae</taxon>
        <taxon>Peptoniphilus</taxon>
    </lineage>
</organism>
<dbReference type="InterPro" id="IPR013830">
    <property type="entry name" value="SGNH_hydro"/>
</dbReference>